<keyword evidence="10" id="KW-0282">Flagellum</keyword>
<evidence type="ECO:0000256" key="2">
    <source>
        <dbReference type="ARBA" id="ARBA00009677"/>
    </source>
</evidence>
<dbReference type="SUPFAM" id="SSF117143">
    <property type="entry name" value="Flagellar hook protein flgE"/>
    <property type="match status" value="1"/>
</dbReference>
<gene>
    <name evidence="10" type="primary">flgF</name>
    <name evidence="10" type="ORF">H663_015640</name>
</gene>
<dbReference type="PROSITE" id="PS00588">
    <property type="entry name" value="FLAGELLA_BB_ROD"/>
    <property type="match status" value="1"/>
</dbReference>
<evidence type="ECO:0000256" key="6">
    <source>
        <dbReference type="RuleBase" id="RU362116"/>
    </source>
</evidence>
<reference evidence="10" key="1">
    <citation type="submission" date="2017-04" db="EMBL/GenBank/DDBJ databases">
        <title>Unexpected and diverse lifestyles within the genus Limnohabitans.</title>
        <authorList>
            <person name="Kasalicky V."/>
            <person name="Mehrshad M."/>
            <person name="Andrei S.-A."/>
            <person name="Salcher M."/>
            <person name="Kratochvilova H."/>
            <person name="Simek K."/>
            <person name="Ghai R."/>
        </authorList>
    </citation>
    <scope>NUCLEOTIDE SEQUENCE [LARGE SCALE GENOMIC DNA]</scope>
    <source>
        <strain evidence="10">II-D5</strain>
    </source>
</reference>
<feature type="domain" description="Flagellar basal body rod protein N-terminal" evidence="7">
    <location>
        <begin position="5"/>
        <end position="35"/>
    </location>
</feature>
<dbReference type="InterPro" id="IPR019776">
    <property type="entry name" value="Flagellar_basal_body_rod_CS"/>
</dbReference>
<organism evidence="10 11">
    <name type="scientific">Limnohabitans planktonicus II-D5</name>
    <dbReference type="NCBI Taxonomy" id="1293045"/>
    <lineage>
        <taxon>Bacteria</taxon>
        <taxon>Pseudomonadati</taxon>
        <taxon>Pseudomonadota</taxon>
        <taxon>Betaproteobacteria</taxon>
        <taxon>Burkholderiales</taxon>
        <taxon>Comamonadaceae</taxon>
        <taxon>Limnohabitans</taxon>
    </lineage>
</organism>
<comment type="caution">
    <text evidence="10">The sequence shown here is derived from an EMBL/GenBank/DDBJ whole genome shotgun (WGS) entry which is preliminary data.</text>
</comment>
<dbReference type="GO" id="GO:0030694">
    <property type="term" value="C:bacterial-type flagellum basal body, rod"/>
    <property type="evidence" value="ECO:0007669"/>
    <property type="project" value="UniProtKB-UniRule"/>
</dbReference>
<evidence type="ECO:0000259" key="7">
    <source>
        <dbReference type="Pfam" id="PF00460"/>
    </source>
</evidence>
<dbReference type="RefSeq" id="WP_053174660.1">
    <property type="nucleotide sequence ID" value="NZ_LFYT02000024.1"/>
</dbReference>
<dbReference type="InterPro" id="IPR020013">
    <property type="entry name" value="Flagellar_FlgE/F/G"/>
</dbReference>
<dbReference type="EMBL" id="LFYT02000024">
    <property type="protein sequence ID" value="PVE41764.1"/>
    <property type="molecule type" value="Genomic_DNA"/>
</dbReference>
<evidence type="ECO:0000313" key="11">
    <source>
        <dbReference type="Proteomes" id="UP000037507"/>
    </source>
</evidence>
<evidence type="ECO:0000256" key="4">
    <source>
        <dbReference type="ARBA" id="ARBA00038560"/>
    </source>
</evidence>
<comment type="similarity">
    <text evidence="2 6">Belongs to the flagella basal body rod proteins family.</text>
</comment>
<dbReference type="NCBIfam" id="TIGR03506">
    <property type="entry name" value="FlgEFG_subfam"/>
    <property type="match status" value="1"/>
</dbReference>
<dbReference type="OrthoDB" id="9804559at2"/>
<evidence type="ECO:0000313" key="10">
    <source>
        <dbReference type="EMBL" id="PVE41764.1"/>
    </source>
</evidence>
<dbReference type="Proteomes" id="UP000037507">
    <property type="component" value="Unassembled WGS sequence"/>
</dbReference>
<dbReference type="PANTHER" id="PTHR30435">
    <property type="entry name" value="FLAGELLAR PROTEIN"/>
    <property type="match status" value="1"/>
</dbReference>
<comment type="subcellular location">
    <subcellularLocation>
        <location evidence="1 6">Bacterial flagellum basal body</location>
    </subcellularLocation>
</comment>
<evidence type="ECO:0000256" key="3">
    <source>
        <dbReference type="ARBA" id="ARBA00023143"/>
    </source>
</evidence>
<dbReference type="InterPro" id="IPR053967">
    <property type="entry name" value="LlgE_F_G-like_D1"/>
</dbReference>
<dbReference type="PANTHER" id="PTHR30435:SF18">
    <property type="entry name" value="FLAGELLAR BASAL-BODY ROD PROTEIN FLGF"/>
    <property type="match status" value="1"/>
</dbReference>
<keyword evidence="10" id="KW-0969">Cilium</keyword>
<dbReference type="Pfam" id="PF22692">
    <property type="entry name" value="LlgE_F_G_D1"/>
    <property type="match status" value="1"/>
</dbReference>
<proteinExistence type="inferred from homology"/>
<protein>
    <recommendedName>
        <fullName evidence="5 6">Flagellar basal-body rod protein FlgF</fullName>
    </recommendedName>
</protein>
<evidence type="ECO:0000259" key="8">
    <source>
        <dbReference type="Pfam" id="PF06429"/>
    </source>
</evidence>
<dbReference type="InterPro" id="IPR010930">
    <property type="entry name" value="Flg_bb/hook_C_dom"/>
</dbReference>
<dbReference type="STRING" id="1293045.H663_15260"/>
<sequence>MDRLIYTAMSGANAAMQRQSVLASNLANVSTPGFRSEFSTYRSVPLEGEGPSTRVFALETTAGYADTPGLAQSTGNPLDAMAKGGAWFAVQGLDGVEAYTRAGAMHVNAEGALVNAQGLPMLDDSGAPLNMAAHAEPSIGTDGTVTAKVAGQTGVVVGRLKLATPEPDQRLLRGADGLFRMPDGASLPADATARMETGVLEGSNVNAVEAMVGMIHAARQFEMQMRLLQNAETNDKSAANLLGLG</sequence>
<name>A0A2T7UAR9_9BURK</name>
<keyword evidence="3 6" id="KW-0975">Bacterial flagellum</keyword>
<dbReference type="Pfam" id="PF06429">
    <property type="entry name" value="Flg_bbr_C"/>
    <property type="match status" value="1"/>
</dbReference>
<dbReference type="InterPro" id="IPR037925">
    <property type="entry name" value="FlgE/F/G-like"/>
</dbReference>
<dbReference type="Pfam" id="PF00460">
    <property type="entry name" value="Flg_bb_rod"/>
    <property type="match status" value="1"/>
</dbReference>
<evidence type="ECO:0000259" key="9">
    <source>
        <dbReference type="Pfam" id="PF22692"/>
    </source>
</evidence>
<dbReference type="GO" id="GO:0071978">
    <property type="term" value="P:bacterial-type flagellum-dependent swarming motility"/>
    <property type="evidence" value="ECO:0007669"/>
    <property type="project" value="TreeGrafter"/>
</dbReference>
<evidence type="ECO:0000256" key="5">
    <source>
        <dbReference type="ARBA" id="ARBA00040228"/>
    </source>
</evidence>
<evidence type="ECO:0000256" key="1">
    <source>
        <dbReference type="ARBA" id="ARBA00004117"/>
    </source>
</evidence>
<feature type="domain" description="Flagellar basal-body/hook protein C-terminal" evidence="8">
    <location>
        <begin position="197"/>
        <end position="241"/>
    </location>
</feature>
<dbReference type="NCBIfam" id="NF009280">
    <property type="entry name" value="PRK12640.1"/>
    <property type="match status" value="1"/>
</dbReference>
<keyword evidence="10" id="KW-0966">Cell projection</keyword>
<accession>A0A2T7UAR9</accession>
<keyword evidence="11" id="KW-1185">Reference proteome</keyword>
<feature type="domain" description="Flagellar hook protein FlgE/F/G-like D1" evidence="9">
    <location>
        <begin position="83"/>
        <end position="147"/>
    </location>
</feature>
<comment type="subunit">
    <text evidence="4 6">The basal body constitutes a major portion of the flagellar organelle and consists of five rings (E,L,P,S, and M) mounted on a central rod. The rod consists of about 26 subunits of FlgG in the distal portion, and FlgB, FlgC and FlgF are thought to build up the proximal portion of the rod with about 6 subunits each.</text>
</comment>
<dbReference type="InterPro" id="IPR001444">
    <property type="entry name" value="Flag_bb_rod_N"/>
</dbReference>
<dbReference type="AlphaFoldDB" id="A0A2T7UAR9"/>